<sequence length="196" mass="22408">MSKEITIPKNIENQTLYKRKVSFAELFYSLLLAPRSVSVFIKNKKQKTIDEQFLERLQLAVTEVNACAVCSYAHTQIALKMGMNNDEISGFLTGDKNLIQPQEAKAVLFAQHYAETRGLPEKETFEAIVKEYGKKKARIILAVIQLMLTGNMIGLPMSALRARKKDKPYKDSSLFYEYGMLYNSDSIGYFIHKMDF</sequence>
<reference evidence="3 4" key="1">
    <citation type="submission" date="2024-06" db="EMBL/GenBank/DDBJ databases">
        <title>Genomic Encyclopedia of Type Strains, Phase IV (KMG-IV): sequencing the most valuable type-strain genomes for metagenomic binning, comparative biology and taxonomic classification.</title>
        <authorList>
            <person name="Goeker M."/>
        </authorList>
    </citation>
    <scope>NUCLEOTIDE SEQUENCE [LARGE SCALE GENOMIC DNA]</scope>
    <source>
        <strain evidence="3 4">DSM 29388</strain>
    </source>
</reference>
<protein>
    <submittedName>
        <fullName evidence="3">AhpD family alkylhydroperoxidase</fullName>
    </submittedName>
</protein>
<dbReference type="Pfam" id="PF02627">
    <property type="entry name" value="CMD"/>
    <property type="match status" value="1"/>
</dbReference>
<comment type="caution">
    <text evidence="3">The sequence shown here is derived from an EMBL/GenBank/DDBJ whole genome shotgun (WGS) entry which is preliminary data.</text>
</comment>
<keyword evidence="4" id="KW-1185">Reference proteome</keyword>
<dbReference type="RefSeq" id="WP_354510860.1">
    <property type="nucleotide sequence ID" value="NZ_JBEPMO010000029.1"/>
</dbReference>
<evidence type="ECO:0000259" key="2">
    <source>
        <dbReference type="Pfam" id="PF02627"/>
    </source>
</evidence>
<dbReference type="EMBL" id="JBEPMO010000029">
    <property type="protein sequence ID" value="MET3733060.1"/>
    <property type="molecule type" value="Genomic_DNA"/>
</dbReference>
<dbReference type="NCBIfam" id="TIGR00778">
    <property type="entry name" value="ahpD_dom"/>
    <property type="match status" value="1"/>
</dbReference>
<organism evidence="3 4">
    <name type="scientific">Moheibacter stercoris</name>
    <dbReference type="NCBI Taxonomy" id="1628251"/>
    <lineage>
        <taxon>Bacteria</taxon>
        <taxon>Pseudomonadati</taxon>
        <taxon>Bacteroidota</taxon>
        <taxon>Flavobacteriia</taxon>
        <taxon>Flavobacteriales</taxon>
        <taxon>Weeksellaceae</taxon>
        <taxon>Moheibacter</taxon>
    </lineage>
</organism>
<dbReference type="InterPro" id="IPR029032">
    <property type="entry name" value="AhpD-like"/>
</dbReference>
<evidence type="ECO:0000313" key="4">
    <source>
        <dbReference type="Proteomes" id="UP001549146"/>
    </source>
</evidence>
<keyword evidence="1" id="KW-1133">Transmembrane helix</keyword>
<dbReference type="Gene3D" id="1.20.1290.10">
    <property type="entry name" value="AhpD-like"/>
    <property type="match status" value="1"/>
</dbReference>
<proteinExistence type="predicted"/>
<dbReference type="Proteomes" id="UP001549146">
    <property type="component" value="Unassembled WGS sequence"/>
</dbReference>
<accession>A0ABV2LWX2</accession>
<gene>
    <name evidence="3" type="ORF">ABID46_002653</name>
</gene>
<feature type="transmembrane region" description="Helical" evidence="1">
    <location>
        <begin position="139"/>
        <end position="160"/>
    </location>
</feature>
<evidence type="ECO:0000313" key="3">
    <source>
        <dbReference type="EMBL" id="MET3733060.1"/>
    </source>
</evidence>
<dbReference type="InterPro" id="IPR003779">
    <property type="entry name" value="CMD-like"/>
</dbReference>
<keyword evidence="1" id="KW-0472">Membrane</keyword>
<name>A0ABV2LWX2_9FLAO</name>
<evidence type="ECO:0000256" key="1">
    <source>
        <dbReference type="SAM" id="Phobius"/>
    </source>
</evidence>
<dbReference type="SUPFAM" id="SSF69118">
    <property type="entry name" value="AhpD-like"/>
    <property type="match status" value="1"/>
</dbReference>
<dbReference type="InterPro" id="IPR004675">
    <property type="entry name" value="AhpD_core"/>
</dbReference>
<feature type="domain" description="Carboxymuconolactone decarboxylase-like" evidence="2">
    <location>
        <begin position="47"/>
        <end position="93"/>
    </location>
</feature>
<keyword evidence="1" id="KW-0812">Transmembrane</keyword>